<feature type="region of interest" description="Disordered" evidence="1">
    <location>
        <begin position="164"/>
        <end position="190"/>
    </location>
</feature>
<sequence length="634" mass="68048">MPPNGIVRVRLVMSPSTQDPEFTVRTIDLVPGSPLVLGRASASDASQQAKRDNTLFGCPVVSRKHAQLTADVNPWAGVNSVTIKELGSTHGTFINGERLPEGEIRTLYSGDQIKLGDRVMNGSISSSSSSLFLPSPSTTATDSLEGRHDGVIFEYSRVYDEKAVESRQTAQNRGYYVPSDNEYDFSSEDEDGELAELTPHTTPEQPRHSISTRDGIKGSQAMPIEIEAAEADEVPTSELPGDHQNQVSGNCDQDTLLVEDDEVDADHVSEYGDLSVLDNDLDEFSESDSFHGHEDALSASDASDLQSSLESLHDEDGGDEVEWGNDPEETVPVQDLTPAIVSPELSSAKQQSTMHYDPVRGSQPPAVSSTLEACSSQSQPDGSQGVQKPKSRWDMPPANPQADLFVESHMPYLYGMYGPELPLQNFNGVGIPPAIERDPYLLPADHMAFPQSPVFTYPLDTQTSTQGAGMSSLPAPIAGSDNKGETPSSKDRMSIPHIVGSQLSPSSKKRKAEDMSAEESGAAVVEPELSVTISNDDVVSPPQEQTEQQALSTTEGRPSKRMKAVATTAKAKLAQKEAAKHLRRAAASAVYYGTKAARVSAIVVKYSTVAAAGAVGMFAWLCSDQAEQLVSRLA</sequence>
<accession>A0A9P4QK78</accession>
<dbReference type="OrthoDB" id="4096268at2759"/>
<dbReference type="Proteomes" id="UP000799441">
    <property type="component" value="Unassembled WGS sequence"/>
</dbReference>
<dbReference type="InterPro" id="IPR051176">
    <property type="entry name" value="Cent_Immune-Sig_Mod"/>
</dbReference>
<feature type="compositionally biased region" description="Acidic residues" evidence="1">
    <location>
        <begin position="316"/>
        <end position="329"/>
    </location>
</feature>
<feature type="region of interest" description="Disordered" evidence="1">
    <location>
        <begin position="285"/>
        <end position="332"/>
    </location>
</feature>
<evidence type="ECO:0000259" key="2">
    <source>
        <dbReference type="PROSITE" id="PS50006"/>
    </source>
</evidence>
<name>A0A9P4QK78_9PEZI</name>
<dbReference type="Gene3D" id="2.60.200.20">
    <property type="match status" value="1"/>
</dbReference>
<protein>
    <recommendedName>
        <fullName evidence="2">FHA domain-containing protein</fullName>
    </recommendedName>
</protein>
<dbReference type="Pfam" id="PF00498">
    <property type="entry name" value="FHA"/>
    <property type="match status" value="1"/>
</dbReference>
<feature type="domain" description="FHA" evidence="2">
    <location>
        <begin position="35"/>
        <end position="99"/>
    </location>
</feature>
<dbReference type="SMART" id="SM00240">
    <property type="entry name" value="FHA"/>
    <property type="match status" value="1"/>
</dbReference>
<keyword evidence="4" id="KW-1185">Reference proteome</keyword>
<dbReference type="EMBL" id="MU003765">
    <property type="protein sequence ID" value="KAF2726277.1"/>
    <property type="molecule type" value="Genomic_DNA"/>
</dbReference>
<dbReference type="InterPro" id="IPR008984">
    <property type="entry name" value="SMAD_FHA_dom_sf"/>
</dbReference>
<feature type="compositionally biased region" description="Polar residues" evidence="1">
    <location>
        <begin position="531"/>
        <end position="556"/>
    </location>
</feature>
<reference evidence="3" key="1">
    <citation type="journal article" date="2020" name="Stud. Mycol.">
        <title>101 Dothideomycetes genomes: a test case for predicting lifestyles and emergence of pathogens.</title>
        <authorList>
            <person name="Haridas S."/>
            <person name="Albert R."/>
            <person name="Binder M."/>
            <person name="Bloem J."/>
            <person name="Labutti K."/>
            <person name="Salamov A."/>
            <person name="Andreopoulos B."/>
            <person name="Baker S."/>
            <person name="Barry K."/>
            <person name="Bills G."/>
            <person name="Bluhm B."/>
            <person name="Cannon C."/>
            <person name="Castanera R."/>
            <person name="Culley D."/>
            <person name="Daum C."/>
            <person name="Ezra D."/>
            <person name="Gonzalez J."/>
            <person name="Henrissat B."/>
            <person name="Kuo A."/>
            <person name="Liang C."/>
            <person name="Lipzen A."/>
            <person name="Lutzoni F."/>
            <person name="Magnuson J."/>
            <person name="Mondo S."/>
            <person name="Nolan M."/>
            <person name="Ohm R."/>
            <person name="Pangilinan J."/>
            <person name="Park H.-J."/>
            <person name="Ramirez L."/>
            <person name="Alfaro M."/>
            <person name="Sun H."/>
            <person name="Tritt A."/>
            <person name="Yoshinaga Y."/>
            <person name="Zwiers L.-H."/>
            <person name="Turgeon B."/>
            <person name="Goodwin S."/>
            <person name="Spatafora J."/>
            <person name="Crous P."/>
            <person name="Grigoriev I."/>
        </authorList>
    </citation>
    <scope>NUCLEOTIDE SEQUENCE</scope>
    <source>
        <strain evidence="3">CBS 116435</strain>
    </source>
</reference>
<dbReference type="AlphaFoldDB" id="A0A9P4QK78"/>
<organism evidence="3 4">
    <name type="scientific">Polychaeton citri CBS 116435</name>
    <dbReference type="NCBI Taxonomy" id="1314669"/>
    <lineage>
        <taxon>Eukaryota</taxon>
        <taxon>Fungi</taxon>
        <taxon>Dikarya</taxon>
        <taxon>Ascomycota</taxon>
        <taxon>Pezizomycotina</taxon>
        <taxon>Dothideomycetes</taxon>
        <taxon>Dothideomycetidae</taxon>
        <taxon>Capnodiales</taxon>
        <taxon>Capnodiaceae</taxon>
        <taxon>Polychaeton</taxon>
    </lineage>
</organism>
<evidence type="ECO:0000313" key="4">
    <source>
        <dbReference type="Proteomes" id="UP000799441"/>
    </source>
</evidence>
<comment type="caution">
    <text evidence="3">The sequence shown here is derived from an EMBL/GenBank/DDBJ whole genome shotgun (WGS) entry which is preliminary data.</text>
</comment>
<feature type="compositionally biased region" description="Low complexity" evidence="1">
    <location>
        <begin position="297"/>
        <end position="310"/>
    </location>
</feature>
<dbReference type="InterPro" id="IPR000253">
    <property type="entry name" value="FHA_dom"/>
</dbReference>
<feature type="region of interest" description="Disordered" evidence="1">
    <location>
        <begin position="345"/>
        <end position="397"/>
    </location>
</feature>
<gene>
    <name evidence="3" type="ORF">K431DRAFT_5536</name>
</gene>
<evidence type="ECO:0000313" key="3">
    <source>
        <dbReference type="EMBL" id="KAF2726277.1"/>
    </source>
</evidence>
<dbReference type="SUPFAM" id="SSF49879">
    <property type="entry name" value="SMAD/FHA domain"/>
    <property type="match status" value="1"/>
</dbReference>
<dbReference type="PANTHER" id="PTHR15715:SF37">
    <property type="entry name" value="LD47843P"/>
    <property type="match status" value="1"/>
</dbReference>
<feature type="compositionally biased region" description="Acidic residues" evidence="1">
    <location>
        <begin position="181"/>
        <end position="190"/>
    </location>
</feature>
<proteinExistence type="predicted"/>
<evidence type="ECO:0000256" key="1">
    <source>
        <dbReference type="SAM" id="MobiDB-lite"/>
    </source>
</evidence>
<feature type="compositionally biased region" description="Polar residues" evidence="1">
    <location>
        <begin position="365"/>
        <end position="386"/>
    </location>
</feature>
<feature type="region of interest" description="Disordered" evidence="1">
    <location>
        <begin position="461"/>
        <end position="559"/>
    </location>
</feature>
<dbReference type="PANTHER" id="PTHR15715">
    <property type="entry name" value="CENTROSOMAL PROTEIN OF 170 KDA"/>
    <property type="match status" value="1"/>
</dbReference>
<feature type="compositionally biased region" description="Polar residues" evidence="1">
    <location>
        <begin position="345"/>
        <end position="354"/>
    </location>
</feature>
<dbReference type="PROSITE" id="PS50006">
    <property type="entry name" value="FHA_DOMAIN"/>
    <property type="match status" value="1"/>
</dbReference>
<feature type="compositionally biased region" description="Basic and acidic residues" evidence="1">
    <location>
        <begin position="482"/>
        <end position="494"/>
    </location>
</feature>